<gene>
    <name evidence="2" type="ORF">PEVE_00009360</name>
</gene>
<dbReference type="CDD" id="cd22758">
    <property type="entry name" value="OTU_232R-like"/>
    <property type="match status" value="1"/>
</dbReference>
<feature type="compositionally biased region" description="Acidic residues" evidence="1">
    <location>
        <begin position="262"/>
        <end position="282"/>
    </location>
</feature>
<evidence type="ECO:0000313" key="2">
    <source>
        <dbReference type="EMBL" id="CAH3174104.1"/>
    </source>
</evidence>
<reference evidence="2 3" key="1">
    <citation type="submission" date="2022-05" db="EMBL/GenBank/DDBJ databases">
        <authorList>
            <consortium name="Genoscope - CEA"/>
            <person name="William W."/>
        </authorList>
    </citation>
    <scope>NUCLEOTIDE SEQUENCE [LARGE SCALE GENOMIC DNA]</scope>
</reference>
<evidence type="ECO:0008006" key="4">
    <source>
        <dbReference type="Google" id="ProtNLM"/>
    </source>
</evidence>
<dbReference type="Gene3D" id="3.90.70.80">
    <property type="match status" value="1"/>
</dbReference>
<protein>
    <recommendedName>
        <fullName evidence="4">OTU domain-containing protein</fullName>
    </recommendedName>
</protein>
<feature type="non-terminal residue" evidence="2">
    <location>
        <position position="282"/>
    </location>
</feature>
<dbReference type="EMBL" id="CALNXI010001647">
    <property type="protein sequence ID" value="CAH3174104.1"/>
    <property type="molecule type" value="Genomic_DNA"/>
</dbReference>
<evidence type="ECO:0000313" key="3">
    <source>
        <dbReference type="Proteomes" id="UP001159427"/>
    </source>
</evidence>
<feature type="compositionally biased region" description="Basic and acidic residues" evidence="1">
    <location>
        <begin position="233"/>
        <end position="250"/>
    </location>
</feature>
<dbReference type="Proteomes" id="UP001159427">
    <property type="component" value="Unassembled WGS sequence"/>
</dbReference>
<sequence>MIFMMPCSYLSKVTHFHQLKERNRAQKSAAIRLWRSRGQLSIPEENSKEDILNRDKLHYLRDARFLNKAILKLIRARDVQVRHQVDRMDLGKPLEYYLSSLGILRSPETIREEIVKYLETHPLDEDGFPLYEWVPLFDSWPKHLTLMAQDNTYGDQLTLCAAANLYNVNIHIVSSLGAGASHVFDPGLNVPATTRFIVHFEENHFEHYIALNGLTQEENIVVDVPVESIANHEEENHTKCHNNDEDRKEGGQNNNVGHDQRETEEEENDDCDYDDNGGSDAN</sequence>
<evidence type="ECO:0000256" key="1">
    <source>
        <dbReference type="SAM" id="MobiDB-lite"/>
    </source>
</evidence>
<name>A0ABN8R4H8_9CNID</name>
<organism evidence="2 3">
    <name type="scientific">Porites evermanni</name>
    <dbReference type="NCBI Taxonomy" id="104178"/>
    <lineage>
        <taxon>Eukaryota</taxon>
        <taxon>Metazoa</taxon>
        <taxon>Cnidaria</taxon>
        <taxon>Anthozoa</taxon>
        <taxon>Hexacorallia</taxon>
        <taxon>Scleractinia</taxon>
        <taxon>Fungiina</taxon>
        <taxon>Poritidae</taxon>
        <taxon>Porites</taxon>
    </lineage>
</organism>
<proteinExistence type="predicted"/>
<accession>A0ABN8R4H8</accession>
<keyword evidence="3" id="KW-1185">Reference proteome</keyword>
<comment type="caution">
    <text evidence="2">The sequence shown here is derived from an EMBL/GenBank/DDBJ whole genome shotgun (WGS) entry which is preliminary data.</text>
</comment>
<feature type="region of interest" description="Disordered" evidence="1">
    <location>
        <begin position="233"/>
        <end position="282"/>
    </location>
</feature>